<organism evidence="1 2">
    <name type="scientific">Paraburkholderia piptadeniae</name>
    <dbReference type="NCBI Taxonomy" id="1701573"/>
    <lineage>
        <taxon>Bacteria</taxon>
        <taxon>Pseudomonadati</taxon>
        <taxon>Pseudomonadota</taxon>
        <taxon>Betaproteobacteria</taxon>
        <taxon>Burkholderiales</taxon>
        <taxon>Burkholderiaceae</taxon>
        <taxon>Paraburkholderia</taxon>
    </lineage>
</organism>
<evidence type="ECO:0000313" key="1">
    <source>
        <dbReference type="EMBL" id="SIT40045.1"/>
    </source>
</evidence>
<reference evidence="1" key="1">
    <citation type="submission" date="2016-12" db="EMBL/GenBank/DDBJ databases">
        <authorList>
            <person name="Moulin L."/>
        </authorList>
    </citation>
    <scope>NUCLEOTIDE SEQUENCE [LARGE SCALE GENOMIC DNA]</scope>
    <source>
        <strain evidence="1">STM 7183</strain>
    </source>
</reference>
<keyword evidence="2" id="KW-1185">Reference proteome</keyword>
<accession>A0A1N7RZA1</accession>
<dbReference type="EMBL" id="CYGY02000023">
    <property type="protein sequence ID" value="SIT40045.1"/>
    <property type="molecule type" value="Genomic_DNA"/>
</dbReference>
<proteinExistence type="predicted"/>
<protein>
    <submittedName>
        <fullName evidence="1">Uncharacterized protein</fullName>
    </submittedName>
</protein>
<sequence>MTQLPAFASEAHFPLIIGDGATGTCSWCRPTIRSFPDCEVKYTRLIVTLILILPIEERGPHHAPRVKKLGGGADWRPRTPECALPGADSIRENLRSLALRCVGWIEHSPRPRGKPRYTRDVECAGSHSLLR</sequence>
<dbReference type="AlphaFoldDB" id="A0A1N7RZA1"/>
<evidence type="ECO:0000313" key="2">
    <source>
        <dbReference type="Proteomes" id="UP000195569"/>
    </source>
</evidence>
<name>A0A1N7RZA1_9BURK</name>
<comment type="caution">
    <text evidence="1">The sequence shown here is derived from an EMBL/GenBank/DDBJ whole genome shotgun (WGS) entry which is preliminary data.</text>
</comment>
<dbReference type="Proteomes" id="UP000195569">
    <property type="component" value="Unassembled WGS sequence"/>
</dbReference>
<gene>
    <name evidence="1" type="ORF">BN2476_230359</name>
</gene>